<feature type="compositionally biased region" description="Polar residues" evidence="1">
    <location>
        <begin position="124"/>
        <end position="139"/>
    </location>
</feature>
<dbReference type="AlphaFoldDB" id="A0A813X0E7"/>
<evidence type="ECO:0000313" key="2">
    <source>
        <dbReference type="EMBL" id="CAF0864715.1"/>
    </source>
</evidence>
<sequence length="166" mass="18893">MSYEKMQSNMDTEYSSSTTDNSTTEHLSGLLIQPDKRHTARSLSTHEDDQLKKRSPTLFEKAKEVFNTITSSPRHHDEPHTRRRSKTISSHSGKHNAARGRSETTTSHSHKTSSSHERHPIDQRLNNSVRPRSQTTDSVTFGKKTISDTDAQAQQLPSIFQFMFGR</sequence>
<dbReference type="Proteomes" id="UP000663852">
    <property type="component" value="Unassembled WGS sequence"/>
</dbReference>
<protein>
    <submittedName>
        <fullName evidence="2">Uncharacterized protein</fullName>
    </submittedName>
</protein>
<dbReference type="EMBL" id="CAJNOJ010000025">
    <property type="protein sequence ID" value="CAF0864715.1"/>
    <property type="molecule type" value="Genomic_DNA"/>
</dbReference>
<feature type="region of interest" description="Disordered" evidence="1">
    <location>
        <begin position="1"/>
        <end position="146"/>
    </location>
</feature>
<evidence type="ECO:0000256" key="1">
    <source>
        <dbReference type="SAM" id="MobiDB-lite"/>
    </source>
</evidence>
<name>A0A813X0E7_ADIRI</name>
<dbReference type="OrthoDB" id="10057655at2759"/>
<reference evidence="2" key="1">
    <citation type="submission" date="2021-02" db="EMBL/GenBank/DDBJ databases">
        <authorList>
            <person name="Nowell W R."/>
        </authorList>
    </citation>
    <scope>NUCLEOTIDE SEQUENCE</scope>
</reference>
<organism evidence="2 3">
    <name type="scientific">Adineta ricciae</name>
    <name type="common">Rotifer</name>
    <dbReference type="NCBI Taxonomy" id="249248"/>
    <lineage>
        <taxon>Eukaryota</taxon>
        <taxon>Metazoa</taxon>
        <taxon>Spiralia</taxon>
        <taxon>Gnathifera</taxon>
        <taxon>Rotifera</taxon>
        <taxon>Eurotatoria</taxon>
        <taxon>Bdelloidea</taxon>
        <taxon>Adinetida</taxon>
        <taxon>Adinetidae</taxon>
        <taxon>Adineta</taxon>
    </lineage>
</organism>
<comment type="caution">
    <text evidence="2">The sequence shown here is derived from an EMBL/GenBank/DDBJ whole genome shotgun (WGS) entry which is preliminary data.</text>
</comment>
<feature type="compositionally biased region" description="Basic residues" evidence="1">
    <location>
        <begin position="81"/>
        <end position="98"/>
    </location>
</feature>
<accession>A0A813X0E7</accession>
<feature type="compositionally biased region" description="Polar residues" evidence="1">
    <location>
        <begin position="1"/>
        <end position="26"/>
    </location>
</feature>
<evidence type="ECO:0000313" key="3">
    <source>
        <dbReference type="Proteomes" id="UP000663852"/>
    </source>
</evidence>
<gene>
    <name evidence="2" type="ORF">EDS130_LOCUS7985</name>
</gene>
<proteinExistence type="predicted"/>